<sequence>MKRGWRNFWITCGVVAGIGCVCLVSGKVMGATLTVMDNYIPDWIGPGRGEVDVSYDYGDTPLEADTDETYYGVRSLKLDTEGLDVQILKGTGDGITVQTEDVYSALKFQVAEEDGELTVETTARRFPWRMNKGNYGNVWIYVPEELQLETADLQLGIGELYVENIDAGELKLEVGAGSAALDWFTADELDIEVGVGTVEVSGDTRQKADLECGVGSLVYTAAGKETDFNYRLECGVGELNIGESSYSGLGVERTIDNRAQRTMDISCDVGSTEIYFEES</sequence>
<dbReference type="InterPro" id="IPR025164">
    <property type="entry name" value="Toastrack_DUF4097"/>
</dbReference>
<dbReference type="Pfam" id="PF13349">
    <property type="entry name" value="DUF4097"/>
    <property type="match status" value="1"/>
</dbReference>
<organism evidence="2 3">
    <name type="scientific">Faecalicatena fissicatena</name>
    <dbReference type="NCBI Taxonomy" id="290055"/>
    <lineage>
        <taxon>Bacteria</taxon>
        <taxon>Bacillati</taxon>
        <taxon>Bacillota</taxon>
        <taxon>Clostridia</taxon>
        <taxon>Lachnospirales</taxon>
        <taxon>Lachnospiraceae</taxon>
        <taxon>Faecalicatena</taxon>
    </lineage>
</organism>
<evidence type="ECO:0000313" key="2">
    <source>
        <dbReference type="EMBL" id="MBM6739041.1"/>
    </source>
</evidence>
<dbReference type="RefSeq" id="WP_205156304.1">
    <property type="nucleotide sequence ID" value="NZ_JACLYY010000015.1"/>
</dbReference>
<dbReference type="Gene3D" id="2.160.20.120">
    <property type="match status" value="1"/>
</dbReference>
<proteinExistence type="predicted"/>
<keyword evidence="3" id="KW-1185">Reference proteome</keyword>
<dbReference type="Proteomes" id="UP000716906">
    <property type="component" value="Unassembled WGS sequence"/>
</dbReference>
<dbReference type="PROSITE" id="PS51257">
    <property type="entry name" value="PROKAR_LIPOPROTEIN"/>
    <property type="match status" value="1"/>
</dbReference>
<name>A0ABS2EBT3_9FIRM</name>
<evidence type="ECO:0000313" key="3">
    <source>
        <dbReference type="Proteomes" id="UP000716906"/>
    </source>
</evidence>
<gene>
    <name evidence="2" type="ORF">H7U36_13200</name>
</gene>
<protein>
    <submittedName>
        <fullName evidence="2">DUF4097 family beta strand repeat protein</fullName>
    </submittedName>
</protein>
<dbReference type="EMBL" id="JACLYY010000015">
    <property type="protein sequence ID" value="MBM6739041.1"/>
    <property type="molecule type" value="Genomic_DNA"/>
</dbReference>
<evidence type="ECO:0000259" key="1">
    <source>
        <dbReference type="Pfam" id="PF13349"/>
    </source>
</evidence>
<reference evidence="2 3" key="1">
    <citation type="journal article" date="2021" name="Sci. Rep.">
        <title>The distribution of antibiotic resistance genes in chicken gut microbiota commensals.</title>
        <authorList>
            <person name="Juricova H."/>
            <person name="Matiasovicova J."/>
            <person name="Kubasova T."/>
            <person name="Cejkova D."/>
            <person name="Rychlik I."/>
        </authorList>
    </citation>
    <scope>NUCLEOTIDE SEQUENCE [LARGE SCALE GENOMIC DNA]</scope>
    <source>
        <strain evidence="2 3">An773</strain>
    </source>
</reference>
<comment type="caution">
    <text evidence="2">The sequence shown here is derived from an EMBL/GenBank/DDBJ whole genome shotgun (WGS) entry which is preliminary data.</text>
</comment>
<feature type="domain" description="DUF4097" evidence="1">
    <location>
        <begin position="74"/>
        <end position="216"/>
    </location>
</feature>
<accession>A0ABS2EBT3</accession>